<dbReference type="PANTHER" id="PTHR21320:SF3">
    <property type="entry name" value="CYTOCHROME C OXIDASE ASSEMBLY PROTEIN COX11, MITOCHONDRIAL-RELATED"/>
    <property type="match status" value="1"/>
</dbReference>
<evidence type="ECO:0000256" key="3">
    <source>
        <dbReference type="ARBA" id="ARBA00022692"/>
    </source>
</evidence>
<dbReference type="NCBIfam" id="NF003465">
    <property type="entry name" value="PRK05089.1"/>
    <property type="match status" value="1"/>
</dbReference>
<evidence type="ECO:0000256" key="5">
    <source>
        <dbReference type="ARBA" id="ARBA00023136"/>
    </source>
</evidence>
<dbReference type="STRING" id="3088.A0A383WGC9"/>
<reference evidence="7 9" key="1">
    <citation type="submission" date="2016-10" db="EMBL/GenBank/DDBJ databases">
        <authorList>
            <person name="Cai Z."/>
        </authorList>
    </citation>
    <scope>NUCLEOTIDE SEQUENCE [LARGE SCALE GENOMIC DNA]</scope>
</reference>
<dbReference type="Proteomes" id="UP000256970">
    <property type="component" value="Unassembled WGS sequence"/>
</dbReference>
<comment type="function">
    <text evidence="1">Exerts its effect at some terminal stage of cytochrome c oxidase synthesis, probably by being involved in the insertion of the copper B into subunit I.</text>
</comment>
<keyword evidence="9" id="KW-1185">Reference proteome</keyword>
<dbReference type="SUPFAM" id="SSF110111">
    <property type="entry name" value="Ctag/Cox11"/>
    <property type="match status" value="1"/>
</dbReference>
<comment type="subcellular location">
    <subcellularLocation>
        <location evidence="2">Mitochondrion inner membrane</location>
        <topology evidence="2">Single-pass membrane protein</topology>
        <orientation evidence="2">Intermembrane side</orientation>
    </subcellularLocation>
</comment>
<dbReference type="InterPro" id="IPR007533">
    <property type="entry name" value="Cyt_c_oxidase_assmbl_CtaG"/>
</dbReference>
<keyword evidence="4 6" id="KW-1133">Transmembrane helix</keyword>
<keyword evidence="5 6" id="KW-0472">Membrane</keyword>
<dbReference type="EMBL" id="FNXT01001255">
    <property type="protein sequence ID" value="SZX76323.1"/>
    <property type="molecule type" value="Genomic_DNA"/>
</dbReference>
<dbReference type="Pfam" id="PF04442">
    <property type="entry name" value="CtaG_Cox11"/>
    <property type="match status" value="1"/>
</dbReference>
<protein>
    <submittedName>
        <fullName evidence="7">Uncharacterized protein</fullName>
    </submittedName>
</protein>
<dbReference type="AlphaFoldDB" id="A0A383WGC9"/>
<name>A0A383WGC9_TETOB</name>
<evidence type="ECO:0000256" key="2">
    <source>
        <dbReference type="ARBA" id="ARBA00004243"/>
    </source>
</evidence>
<evidence type="ECO:0000313" key="7">
    <source>
        <dbReference type="EMBL" id="SZX76323.1"/>
    </source>
</evidence>
<accession>A0A383WGC9</accession>
<dbReference type="InterPro" id="IPR023471">
    <property type="entry name" value="CtaG/Cox11_dom_sf"/>
</dbReference>
<evidence type="ECO:0000256" key="1">
    <source>
        <dbReference type="ARBA" id="ARBA00004007"/>
    </source>
</evidence>
<gene>
    <name evidence="7" type="ORF">BQ4739_LOCUS16713</name>
    <name evidence="8" type="ORF">BQ4739_LOCUS19212</name>
</gene>
<sequence length="331" mass="35794">MFRQLPRLGHKVVAAASQHHQLLDPLQQAPLWSEVLQAAQQAPLWQRAACVPCQAAAAGAAAAAPRRLLAAAGQQQQAWRAYQTGYDQARNKNKKGIVDGSMYLGAVVLGMIGFSYASVPLYRAFCQATGYGGAVGKAHNIEAKLKAREEQPNPSLEEKCAKREIRVWFSSDVADDMPWSFKPTQEYVTVHPGESTLAFFTAHNKSAHAITGVSTYNVVPDKAAYYFNKVQCFCFEEQRLRGGEEVDMPVFFYLDPELVEDHNCRNVHDITLSYTFFKVDEDEADSEPADGSSSGVKLHGPGELPAGIPAAVAAAAAAGAPLAQSAAVKAQ</sequence>
<organism evidence="7 9">
    <name type="scientific">Tetradesmus obliquus</name>
    <name type="common">Green alga</name>
    <name type="synonym">Acutodesmus obliquus</name>
    <dbReference type="NCBI Taxonomy" id="3088"/>
    <lineage>
        <taxon>Eukaryota</taxon>
        <taxon>Viridiplantae</taxon>
        <taxon>Chlorophyta</taxon>
        <taxon>core chlorophytes</taxon>
        <taxon>Chlorophyceae</taxon>
        <taxon>CS clade</taxon>
        <taxon>Sphaeropleales</taxon>
        <taxon>Scenedesmaceae</taxon>
        <taxon>Tetradesmus</taxon>
    </lineage>
</organism>
<dbReference type="GO" id="GO:0005507">
    <property type="term" value="F:copper ion binding"/>
    <property type="evidence" value="ECO:0007669"/>
    <property type="project" value="InterPro"/>
</dbReference>
<proteinExistence type="inferred from homology"/>
<evidence type="ECO:0000256" key="4">
    <source>
        <dbReference type="ARBA" id="ARBA00022989"/>
    </source>
</evidence>
<evidence type="ECO:0000313" key="8">
    <source>
        <dbReference type="EMBL" id="SZX78912.1"/>
    </source>
</evidence>
<evidence type="ECO:0000313" key="9">
    <source>
        <dbReference type="Proteomes" id="UP000256970"/>
    </source>
</evidence>
<dbReference type="Gene3D" id="2.60.370.10">
    <property type="entry name" value="Ctag/Cox11"/>
    <property type="match status" value="1"/>
</dbReference>
<dbReference type="FunFam" id="2.60.370.10:FF:000001">
    <property type="entry name" value="COX11 cytochrome c oxidase assembly homolog"/>
    <property type="match status" value="1"/>
</dbReference>
<keyword evidence="3 6" id="KW-0812">Transmembrane</keyword>
<dbReference type="EMBL" id="FNXT01001346">
    <property type="protein sequence ID" value="SZX78912.1"/>
    <property type="molecule type" value="Genomic_DNA"/>
</dbReference>
<dbReference type="GO" id="GO:0005743">
    <property type="term" value="C:mitochondrial inner membrane"/>
    <property type="evidence" value="ECO:0007669"/>
    <property type="project" value="UniProtKB-SubCell"/>
</dbReference>
<evidence type="ECO:0000256" key="6">
    <source>
        <dbReference type="SAM" id="Phobius"/>
    </source>
</evidence>
<feature type="transmembrane region" description="Helical" evidence="6">
    <location>
        <begin position="100"/>
        <end position="119"/>
    </location>
</feature>
<dbReference type="HAMAP" id="MF_00155">
    <property type="entry name" value="CtaG"/>
    <property type="match status" value="1"/>
</dbReference>
<dbReference type="PANTHER" id="PTHR21320">
    <property type="entry name" value="CYTOCHROME C OXIDASE ASSEMBLY PROTEIN COX11-RELATED"/>
    <property type="match status" value="1"/>
</dbReference>